<reference evidence="1 2" key="1">
    <citation type="submission" date="2016-11" db="EMBL/GenBank/DDBJ databases">
        <authorList>
            <person name="Jaros S."/>
            <person name="Januszkiewicz K."/>
            <person name="Wedrychowicz H."/>
        </authorList>
    </citation>
    <scope>NUCLEOTIDE SEQUENCE [LARGE SCALE GENOMIC DNA]</scope>
    <source>
        <strain evidence="1 2">DSM 19436</strain>
    </source>
</reference>
<gene>
    <name evidence="1" type="ORF">SAMN02745157_2130</name>
</gene>
<sequence length="106" mass="11965">MTEPTEDAEFEAFAEEYEEHRGALFEIISDYADEQELDDGLLVALLLDLAVTARMIAYADTVEKPSASGLRLELDRFLKDAGDHVREVKKGAEEFIADIRKESEQN</sequence>
<proteinExistence type="predicted"/>
<dbReference type="EMBL" id="FQUP01000001">
    <property type="protein sequence ID" value="SHF29595.1"/>
    <property type="molecule type" value="Genomic_DNA"/>
</dbReference>
<evidence type="ECO:0000313" key="1">
    <source>
        <dbReference type="EMBL" id="SHF29595.1"/>
    </source>
</evidence>
<dbReference type="AlphaFoldDB" id="A0A1M5AHI0"/>
<dbReference type="Proteomes" id="UP000184485">
    <property type="component" value="Unassembled WGS sequence"/>
</dbReference>
<dbReference type="STRING" id="1122133.SAMN02745157_2130"/>
<dbReference type="RefSeq" id="WP_073052588.1">
    <property type="nucleotide sequence ID" value="NZ_FQUP01000001.1"/>
</dbReference>
<organism evidence="1 2">
    <name type="scientific">Kaistia soli DSM 19436</name>
    <dbReference type="NCBI Taxonomy" id="1122133"/>
    <lineage>
        <taxon>Bacteria</taxon>
        <taxon>Pseudomonadati</taxon>
        <taxon>Pseudomonadota</taxon>
        <taxon>Alphaproteobacteria</taxon>
        <taxon>Hyphomicrobiales</taxon>
        <taxon>Kaistiaceae</taxon>
        <taxon>Kaistia</taxon>
    </lineage>
</organism>
<dbReference type="OrthoDB" id="8453270at2"/>
<name>A0A1M5AHI0_9HYPH</name>
<keyword evidence="2" id="KW-1185">Reference proteome</keyword>
<accession>A0A1M5AHI0</accession>
<protein>
    <submittedName>
        <fullName evidence="1">Uncharacterized protein</fullName>
    </submittedName>
</protein>
<evidence type="ECO:0000313" key="2">
    <source>
        <dbReference type="Proteomes" id="UP000184485"/>
    </source>
</evidence>